<accession>A0A2P2IUP3</accession>
<organism evidence="1">
    <name type="scientific">Rhizophora mucronata</name>
    <name type="common">Asiatic mangrove</name>
    <dbReference type="NCBI Taxonomy" id="61149"/>
    <lineage>
        <taxon>Eukaryota</taxon>
        <taxon>Viridiplantae</taxon>
        <taxon>Streptophyta</taxon>
        <taxon>Embryophyta</taxon>
        <taxon>Tracheophyta</taxon>
        <taxon>Spermatophyta</taxon>
        <taxon>Magnoliopsida</taxon>
        <taxon>eudicotyledons</taxon>
        <taxon>Gunneridae</taxon>
        <taxon>Pentapetalae</taxon>
        <taxon>rosids</taxon>
        <taxon>fabids</taxon>
        <taxon>Malpighiales</taxon>
        <taxon>Rhizophoraceae</taxon>
        <taxon>Rhizophora</taxon>
    </lineage>
</organism>
<name>A0A2P2IUP3_RHIMU</name>
<dbReference type="EMBL" id="GGEC01004472">
    <property type="protein sequence ID" value="MBW84955.1"/>
    <property type="molecule type" value="Transcribed_RNA"/>
</dbReference>
<reference evidence="1" key="1">
    <citation type="submission" date="2018-02" db="EMBL/GenBank/DDBJ databases">
        <title>Rhizophora mucronata_Transcriptome.</title>
        <authorList>
            <person name="Meera S.P."/>
            <person name="Sreeshan A."/>
            <person name="Augustine A."/>
        </authorList>
    </citation>
    <scope>NUCLEOTIDE SEQUENCE</scope>
    <source>
        <tissue evidence="1">Leaf</tissue>
    </source>
</reference>
<proteinExistence type="predicted"/>
<protein>
    <submittedName>
        <fullName evidence="1">Uncharacterized protein</fullName>
    </submittedName>
</protein>
<sequence length="52" mass="5985">MALIFMDEGKKQFMRSGRSIIEKAYMMPLLVCPNNGELTAHLLMWGLLMIKL</sequence>
<evidence type="ECO:0000313" key="1">
    <source>
        <dbReference type="EMBL" id="MBW84955.1"/>
    </source>
</evidence>
<dbReference type="AlphaFoldDB" id="A0A2P2IUP3"/>